<keyword evidence="2 5" id="KW-0689">Ribosomal protein</keyword>
<dbReference type="GO" id="GO:0006412">
    <property type="term" value="P:translation"/>
    <property type="evidence" value="ECO:0007669"/>
    <property type="project" value="UniProtKB-UniRule"/>
</dbReference>
<dbReference type="GO" id="GO:1990904">
    <property type="term" value="C:ribonucleoprotein complex"/>
    <property type="evidence" value="ECO:0007669"/>
    <property type="project" value="UniProtKB-KW"/>
</dbReference>
<gene>
    <name evidence="5" type="primary">rplE</name>
    <name evidence="9" type="ORF">COS93_01850</name>
</gene>
<evidence type="ECO:0000259" key="8">
    <source>
        <dbReference type="Pfam" id="PF00673"/>
    </source>
</evidence>
<accession>A0A2M6Z2Z1</accession>
<name>A0A2M6Z2Z1_9BACT</name>
<evidence type="ECO:0000313" key="9">
    <source>
        <dbReference type="EMBL" id="PIU46732.1"/>
    </source>
</evidence>
<evidence type="ECO:0000256" key="3">
    <source>
        <dbReference type="ARBA" id="ARBA00023274"/>
    </source>
</evidence>
<dbReference type="Gene3D" id="3.30.1440.10">
    <property type="match status" value="1"/>
</dbReference>
<dbReference type="GO" id="GO:0019843">
    <property type="term" value="F:rRNA binding"/>
    <property type="evidence" value="ECO:0007669"/>
    <property type="project" value="UniProtKB-UniRule"/>
</dbReference>
<keyword evidence="3 5" id="KW-0687">Ribonucleoprotein</keyword>
<dbReference type="FunFam" id="3.30.1440.10:FF:000001">
    <property type="entry name" value="50S ribosomal protein L5"/>
    <property type="match status" value="1"/>
</dbReference>
<comment type="similarity">
    <text evidence="1 5 6">Belongs to the universal ribosomal protein uL5 family.</text>
</comment>
<dbReference type="Pfam" id="PF00281">
    <property type="entry name" value="Ribosomal_L5"/>
    <property type="match status" value="1"/>
</dbReference>
<evidence type="ECO:0000256" key="1">
    <source>
        <dbReference type="ARBA" id="ARBA00008553"/>
    </source>
</evidence>
<comment type="subunit">
    <text evidence="5">Part of the 50S ribosomal subunit; part of the 5S rRNA/L5/L18/L25 subcomplex. Contacts the 5S rRNA and the P site tRNA. Forms a bridge to the 30S subunit in the 70S ribosome.</text>
</comment>
<dbReference type="PANTHER" id="PTHR11994">
    <property type="entry name" value="60S RIBOSOMAL PROTEIN L11-RELATED"/>
    <property type="match status" value="1"/>
</dbReference>
<feature type="domain" description="Large ribosomal subunit protein uL5 N-terminal" evidence="7">
    <location>
        <begin position="24"/>
        <end position="86"/>
    </location>
</feature>
<protein>
    <recommendedName>
        <fullName evidence="4 5">Large ribosomal subunit protein uL5</fullName>
    </recommendedName>
</protein>
<sequence length="198" mass="22769">MLRLKEKYNTEVVPEMVKKFGYRNKMAVPKIEKVAVNCGFGKQVAEKTKEEQEKIQNRIIADLALITGQKPTLRLSKKAVSGFKLRKGIAIGVMVTLRDNRMYDFLERLIYIVLPRTRDFKGINLKSFDKKGNLTIGFKEYTSFPEIIVEREKGIFSLEVTIVTTSKKREEGKELLKLLGFPIKGLVREDEPKAKSER</sequence>
<comment type="caution">
    <text evidence="9">The sequence shown here is derived from an EMBL/GenBank/DDBJ whole genome shotgun (WGS) entry which is preliminary data.</text>
</comment>
<dbReference type="InterPro" id="IPR020930">
    <property type="entry name" value="Ribosomal_uL5_bac-type"/>
</dbReference>
<dbReference type="HAMAP" id="MF_01333_B">
    <property type="entry name" value="Ribosomal_uL5_B"/>
    <property type="match status" value="1"/>
</dbReference>
<dbReference type="GO" id="GO:0003735">
    <property type="term" value="F:structural constituent of ribosome"/>
    <property type="evidence" value="ECO:0007669"/>
    <property type="project" value="InterPro"/>
</dbReference>
<dbReference type="InterPro" id="IPR031309">
    <property type="entry name" value="Ribosomal_uL5_C"/>
</dbReference>
<dbReference type="GO" id="GO:0000049">
    <property type="term" value="F:tRNA binding"/>
    <property type="evidence" value="ECO:0007669"/>
    <property type="project" value="UniProtKB-UniRule"/>
</dbReference>
<evidence type="ECO:0000256" key="4">
    <source>
        <dbReference type="ARBA" id="ARBA00035245"/>
    </source>
</evidence>
<reference evidence="10" key="1">
    <citation type="submission" date="2017-09" db="EMBL/GenBank/DDBJ databases">
        <title>Depth-based differentiation of microbial function through sediment-hosted aquifers and enrichment of novel symbionts in the deep terrestrial subsurface.</title>
        <authorList>
            <person name="Probst A.J."/>
            <person name="Ladd B."/>
            <person name="Jarett J.K."/>
            <person name="Geller-Mcgrath D.E."/>
            <person name="Sieber C.M.K."/>
            <person name="Emerson J.B."/>
            <person name="Anantharaman K."/>
            <person name="Thomas B.C."/>
            <person name="Malmstrom R."/>
            <person name="Stieglmeier M."/>
            <person name="Klingl A."/>
            <person name="Woyke T."/>
            <person name="Ryan C.M."/>
            <person name="Banfield J.F."/>
        </authorList>
    </citation>
    <scope>NUCLEOTIDE SEQUENCE [LARGE SCALE GENOMIC DNA]</scope>
</reference>
<dbReference type="SUPFAM" id="SSF55282">
    <property type="entry name" value="RL5-like"/>
    <property type="match status" value="1"/>
</dbReference>
<proteinExistence type="inferred from homology"/>
<dbReference type="Pfam" id="PF00673">
    <property type="entry name" value="Ribosomal_L5_C"/>
    <property type="match status" value="1"/>
</dbReference>
<evidence type="ECO:0000259" key="7">
    <source>
        <dbReference type="Pfam" id="PF00281"/>
    </source>
</evidence>
<comment type="function">
    <text evidence="5">This is 1 of the proteins that bind and probably mediate the attachment of the 5S RNA into the large ribosomal subunit, where it forms part of the central protuberance. In the 70S ribosome it contacts protein S13 of the 30S subunit (bridge B1b), connecting the 2 subunits; this bridge is implicated in subunit movement. Contacts the P site tRNA; the 5S rRNA and some of its associated proteins might help stabilize positioning of ribosome-bound tRNAs.</text>
</comment>
<evidence type="ECO:0000256" key="2">
    <source>
        <dbReference type="ARBA" id="ARBA00022980"/>
    </source>
</evidence>
<dbReference type="InterPro" id="IPR031310">
    <property type="entry name" value="Ribosomal_uL5_N"/>
</dbReference>
<evidence type="ECO:0000256" key="5">
    <source>
        <dbReference type="HAMAP-Rule" id="MF_01333"/>
    </source>
</evidence>
<dbReference type="GO" id="GO:0005840">
    <property type="term" value="C:ribosome"/>
    <property type="evidence" value="ECO:0007669"/>
    <property type="project" value="UniProtKB-KW"/>
</dbReference>
<feature type="domain" description="Large ribosomal subunit protein uL5 C-terminal" evidence="8">
    <location>
        <begin position="91"/>
        <end position="182"/>
    </location>
</feature>
<keyword evidence="5" id="KW-0820">tRNA-binding</keyword>
<dbReference type="AlphaFoldDB" id="A0A2M6Z2Z1"/>
<organism evidence="9 10">
    <name type="scientific">bacterium (Candidatus Gribaldobacteria) CG07_land_8_20_14_0_80_33_18</name>
    <dbReference type="NCBI Taxonomy" id="2014272"/>
    <lineage>
        <taxon>Bacteria</taxon>
        <taxon>Candidatus Gribaldobacteria</taxon>
    </lineage>
</organism>
<evidence type="ECO:0000313" key="10">
    <source>
        <dbReference type="Proteomes" id="UP000228777"/>
    </source>
</evidence>
<dbReference type="EMBL" id="PEWP01000034">
    <property type="protein sequence ID" value="PIU46732.1"/>
    <property type="molecule type" value="Genomic_DNA"/>
</dbReference>
<keyword evidence="5" id="KW-0699">rRNA-binding</keyword>
<evidence type="ECO:0000256" key="6">
    <source>
        <dbReference type="RuleBase" id="RU003930"/>
    </source>
</evidence>
<keyword evidence="5" id="KW-0694">RNA-binding</keyword>
<dbReference type="InterPro" id="IPR022803">
    <property type="entry name" value="Ribosomal_uL5_dom_sf"/>
</dbReference>
<dbReference type="PIRSF" id="PIRSF002161">
    <property type="entry name" value="Ribosomal_L5"/>
    <property type="match status" value="1"/>
</dbReference>
<dbReference type="NCBIfam" id="NF000585">
    <property type="entry name" value="PRK00010.1"/>
    <property type="match status" value="1"/>
</dbReference>
<dbReference type="InterPro" id="IPR002132">
    <property type="entry name" value="Ribosomal_uL5"/>
</dbReference>
<dbReference type="Proteomes" id="UP000228777">
    <property type="component" value="Unassembled WGS sequence"/>
</dbReference>